<sequence length="630" mass="70497">MKTVFSILTTSVAIASISTSNAQTNKASEDDADKPVVVNLDPTCVRSIGGITEFNRDQFITIHASPHDGDMLDEDYAYLENELEISYGRDGGHRTGIRNQTEADPDRPDFPDVDSIREHAENYKQHRANGRPIDSRHLREMIHCTHPQWYFASESNTSAPFGPTTMEGAAEFTAQFLKHFWTDENRPKYLEVFNEPFVHKKDIEGATIEGFSEQHVIVARRIKELTPDVLVGGYTAAWAELEHDNFGHWDRWQKKFMDIAGEDMDFFSTHIYDGINVVGEARNRTGSNSEAIIDTIDQYSWLSYGVAKPQVISEYGLIPEGNMGSMPYSPKRSAAMIRSTNAQLMTFMDHPDRLLKTIPFFLGKALWTYNMKGETKPGEANPFLLWRRLADGSFVKTDLVMFYQFWKGVHGEWRCSNSSDPDLRCHFLADGKRLNVIMMNIEDKARKVQLNGLGKLNPTAVTLRTMRTDGEAPVLAESKLKTIPASLDLAPGESALLMIDLSKAITPTKTSEETRNYATSYMHQITASEPIEFDFEDVPTGEGSAILRLSIGREKDKSVHPTVHFNGTQLTVPTDWAGDDQAGRATFFGMIEVPVPMDLISETNTTTISFPDSGGKVASAVLQVNELSPM</sequence>
<feature type="domain" description="Porphyranase beta-sandwich" evidence="4">
    <location>
        <begin position="422"/>
        <end position="523"/>
    </location>
</feature>
<feature type="signal peptide" evidence="2">
    <location>
        <begin position="1"/>
        <end position="22"/>
    </location>
</feature>
<dbReference type="Pfam" id="PF18206">
    <property type="entry name" value="Porphyrn_cat_1"/>
    <property type="match status" value="1"/>
</dbReference>
<protein>
    <submittedName>
        <fullName evidence="5">Beta-agarase</fullName>
    </submittedName>
</protein>
<dbReference type="InterPro" id="IPR017853">
    <property type="entry name" value="GH"/>
</dbReference>
<dbReference type="InterPro" id="IPR040527">
    <property type="entry name" value="Beta-sand_Porphyrn"/>
</dbReference>
<dbReference type="Proteomes" id="UP001304300">
    <property type="component" value="Chromosome"/>
</dbReference>
<dbReference type="Gene3D" id="2.60.120.1200">
    <property type="match status" value="1"/>
</dbReference>
<dbReference type="EMBL" id="CP136920">
    <property type="protein sequence ID" value="WOO40858.1"/>
    <property type="molecule type" value="Genomic_DNA"/>
</dbReference>
<dbReference type="InterPro" id="IPR013780">
    <property type="entry name" value="Glyco_hydro_b"/>
</dbReference>
<dbReference type="RefSeq" id="WP_317833089.1">
    <property type="nucleotide sequence ID" value="NZ_CP136920.1"/>
</dbReference>
<dbReference type="KEGG" id="puo:RZN69_19720"/>
<feature type="region of interest" description="Disordered" evidence="1">
    <location>
        <begin position="90"/>
        <end position="109"/>
    </location>
</feature>
<keyword evidence="6" id="KW-1185">Reference proteome</keyword>
<dbReference type="Gene3D" id="3.20.20.80">
    <property type="entry name" value="Glycosidases"/>
    <property type="match status" value="1"/>
</dbReference>
<dbReference type="InterPro" id="IPR041224">
    <property type="entry name" value="BPA_C"/>
</dbReference>
<feature type="chain" id="PRO_5042831918" evidence="2">
    <location>
        <begin position="23"/>
        <end position="630"/>
    </location>
</feature>
<evidence type="ECO:0000256" key="2">
    <source>
        <dbReference type="SAM" id="SignalP"/>
    </source>
</evidence>
<name>A0AAQ3LC79_9BACT</name>
<reference evidence="5 6" key="1">
    <citation type="submission" date="2023-10" db="EMBL/GenBank/DDBJ databases">
        <title>Rubellicoccus peritrichatus gen. nov., sp. nov., isolated from an algae of coral reef tank.</title>
        <authorList>
            <person name="Luo J."/>
        </authorList>
    </citation>
    <scope>NUCLEOTIDE SEQUENCE [LARGE SCALE GENOMIC DNA]</scope>
    <source>
        <strain evidence="5 6">CR14</strain>
    </source>
</reference>
<evidence type="ECO:0000256" key="1">
    <source>
        <dbReference type="SAM" id="MobiDB-lite"/>
    </source>
</evidence>
<accession>A0AAQ3LC79</accession>
<dbReference type="Gene3D" id="2.60.40.1180">
    <property type="entry name" value="Golgi alpha-mannosidase II"/>
    <property type="match status" value="1"/>
</dbReference>
<organism evidence="5 6">
    <name type="scientific">Rubellicoccus peritrichatus</name>
    <dbReference type="NCBI Taxonomy" id="3080537"/>
    <lineage>
        <taxon>Bacteria</taxon>
        <taxon>Pseudomonadati</taxon>
        <taxon>Verrucomicrobiota</taxon>
        <taxon>Opitutia</taxon>
        <taxon>Puniceicoccales</taxon>
        <taxon>Cerasicoccaceae</taxon>
        <taxon>Rubellicoccus</taxon>
    </lineage>
</organism>
<dbReference type="CDD" id="cd21510">
    <property type="entry name" value="agarase_cat"/>
    <property type="match status" value="1"/>
</dbReference>
<evidence type="ECO:0000313" key="5">
    <source>
        <dbReference type="EMBL" id="WOO40858.1"/>
    </source>
</evidence>
<evidence type="ECO:0000259" key="4">
    <source>
        <dbReference type="Pfam" id="PF18206"/>
    </source>
</evidence>
<gene>
    <name evidence="5" type="ORF">RZN69_19720</name>
</gene>
<evidence type="ECO:0000259" key="3">
    <source>
        <dbReference type="Pfam" id="PF18040"/>
    </source>
</evidence>
<keyword evidence="2" id="KW-0732">Signal</keyword>
<evidence type="ECO:0000313" key="6">
    <source>
        <dbReference type="Proteomes" id="UP001304300"/>
    </source>
</evidence>
<dbReference type="AlphaFoldDB" id="A0AAQ3LC79"/>
<proteinExistence type="predicted"/>
<dbReference type="Pfam" id="PF18040">
    <property type="entry name" value="BPA_C"/>
    <property type="match status" value="1"/>
</dbReference>
<dbReference type="SUPFAM" id="SSF51445">
    <property type="entry name" value="(Trans)glycosidases"/>
    <property type="match status" value="1"/>
</dbReference>
<feature type="domain" description="Beta-porphyranase A C-terminal" evidence="3">
    <location>
        <begin position="532"/>
        <end position="625"/>
    </location>
</feature>